<sequence length="64" mass="6106">MADAHRAAGGAPDETPAPSSAPAPGAPAGDDDASTSGAGAVAARTALTAAVREIELHVARAGWD</sequence>
<dbReference type="RefSeq" id="WP_211284458.1">
    <property type="nucleotide sequence ID" value="NZ_MVIE01000179.1"/>
</dbReference>
<dbReference type="AlphaFoldDB" id="A0A1X0HVM8"/>
<gene>
    <name evidence="2" type="ORF">BST39_28945</name>
</gene>
<protein>
    <submittedName>
        <fullName evidence="2">Uncharacterized protein</fullName>
    </submittedName>
</protein>
<accession>A0A1X0HVM8</accession>
<reference evidence="2 3" key="1">
    <citation type="submission" date="2017-02" db="EMBL/GenBank/DDBJ databases">
        <title>The new phylogeny of genus Mycobacterium.</title>
        <authorList>
            <person name="Tortoli E."/>
            <person name="Trovato A."/>
            <person name="Cirillo D.M."/>
        </authorList>
    </citation>
    <scope>NUCLEOTIDE SEQUENCE [LARGE SCALE GENOMIC DNA]</scope>
    <source>
        <strain evidence="2 3">DSM 45000</strain>
    </source>
</reference>
<keyword evidence="3" id="KW-1185">Reference proteome</keyword>
<evidence type="ECO:0000313" key="3">
    <source>
        <dbReference type="Proteomes" id="UP000192513"/>
    </source>
</evidence>
<organism evidence="2 3">
    <name type="scientific">Mycobacterium paraseoulense</name>
    <dbReference type="NCBI Taxonomy" id="590652"/>
    <lineage>
        <taxon>Bacteria</taxon>
        <taxon>Bacillati</taxon>
        <taxon>Actinomycetota</taxon>
        <taxon>Actinomycetes</taxon>
        <taxon>Mycobacteriales</taxon>
        <taxon>Mycobacteriaceae</taxon>
        <taxon>Mycobacterium</taxon>
    </lineage>
</organism>
<feature type="compositionally biased region" description="Low complexity" evidence="1">
    <location>
        <begin position="26"/>
        <end position="42"/>
    </location>
</feature>
<name>A0A1X0HVM8_9MYCO</name>
<evidence type="ECO:0000313" key="2">
    <source>
        <dbReference type="EMBL" id="ORB30481.1"/>
    </source>
</evidence>
<comment type="caution">
    <text evidence="2">The sequence shown here is derived from an EMBL/GenBank/DDBJ whole genome shotgun (WGS) entry which is preliminary data.</text>
</comment>
<feature type="region of interest" description="Disordered" evidence="1">
    <location>
        <begin position="1"/>
        <end position="42"/>
    </location>
</feature>
<feature type="non-terminal residue" evidence="2">
    <location>
        <position position="64"/>
    </location>
</feature>
<dbReference type="Proteomes" id="UP000192513">
    <property type="component" value="Unassembled WGS sequence"/>
</dbReference>
<dbReference type="EMBL" id="MVIE01000179">
    <property type="protein sequence ID" value="ORB30481.1"/>
    <property type="molecule type" value="Genomic_DNA"/>
</dbReference>
<proteinExistence type="predicted"/>
<evidence type="ECO:0000256" key="1">
    <source>
        <dbReference type="SAM" id="MobiDB-lite"/>
    </source>
</evidence>